<protein>
    <recommendedName>
        <fullName evidence="3">tRNA-binding domain-containing protein</fullName>
    </recommendedName>
</protein>
<accession>A0A6A4L431</accession>
<evidence type="ECO:0000313" key="2">
    <source>
        <dbReference type="Proteomes" id="UP000428333"/>
    </source>
</evidence>
<gene>
    <name evidence="1" type="ORF">C3L33_15715</name>
</gene>
<feature type="non-terminal residue" evidence="1">
    <location>
        <position position="1"/>
    </location>
</feature>
<dbReference type="AlphaFoldDB" id="A0A6A4L431"/>
<dbReference type="Gene3D" id="2.40.50.140">
    <property type="entry name" value="Nucleic acid-binding proteins"/>
    <property type="match status" value="1"/>
</dbReference>
<dbReference type="SUPFAM" id="SSF50249">
    <property type="entry name" value="Nucleic acid-binding proteins"/>
    <property type="match status" value="1"/>
</dbReference>
<evidence type="ECO:0000313" key="1">
    <source>
        <dbReference type="EMBL" id="KAE9452385.1"/>
    </source>
</evidence>
<dbReference type="Proteomes" id="UP000428333">
    <property type="component" value="Linkage Group LG09"/>
</dbReference>
<dbReference type="OrthoDB" id="19141at2759"/>
<keyword evidence="2" id="KW-1185">Reference proteome</keyword>
<name>A0A6A4L431_9ERIC</name>
<evidence type="ECO:0008006" key="3">
    <source>
        <dbReference type="Google" id="ProtNLM"/>
    </source>
</evidence>
<comment type="caution">
    <text evidence="1">The sequence shown here is derived from an EMBL/GenBank/DDBJ whole genome shotgun (WGS) entry which is preliminary data.</text>
</comment>
<reference evidence="1 2" key="1">
    <citation type="journal article" date="2019" name="Genome Biol. Evol.">
        <title>The Rhododendron genome and chromosomal organization provide insight into shared whole-genome duplications across the heath family (Ericaceae).</title>
        <authorList>
            <person name="Soza V.L."/>
            <person name="Lindsley D."/>
            <person name="Waalkes A."/>
            <person name="Ramage E."/>
            <person name="Patwardhan R.P."/>
            <person name="Burton J.N."/>
            <person name="Adey A."/>
            <person name="Kumar A."/>
            <person name="Qiu R."/>
            <person name="Shendure J."/>
            <person name="Hall B."/>
        </authorList>
    </citation>
    <scope>NUCLEOTIDE SEQUENCE [LARGE SCALE GENOMIC DNA]</scope>
    <source>
        <strain evidence="1">RSF 1966-606</strain>
    </source>
</reference>
<organism evidence="1 2">
    <name type="scientific">Rhododendron williamsianum</name>
    <dbReference type="NCBI Taxonomy" id="262921"/>
    <lineage>
        <taxon>Eukaryota</taxon>
        <taxon>Viridiplantae</taxon>
        <taxon>Streptophyta</taxon>
        <taxon>Embryophyta</taxon>
        <taxon>Tracheophyta</taxon>
        <taxon>Spermatophyta</taxon>
        <taxon>Magnoliopsida</taxon>
        <taxon>eudicotyledons</taxon>
        <taxon>Gunneridae</taxon>
        <taxon>Pentapetalae</taxon>
        <taxon>asterids</taxon>
        <taxon>Ericales</taxon>
        <taxon>Ericaceae</taxon>
        <taxon>Ericoideae</taxon>
        <taxon>Rhodoreae</taxon>
        <taxon>Rhododendron</taxon>
    </lineage>
</organism>
<dbReference type="EMBL" id="QEFC01002418">
    <property type="protein sequence ID" value="KAE9452385.1"/>
    <property type="molecule type" value="Genomic_DNA"/>
</dbReference>
<dbReference type="InterPro" id="IPR012340">
    <property type="entry name" value="NA-bd_OB-fold"/>
</dbReference>
<sequence length="174" mass="18556">MVVVNLLKGSTALLRTYGGGGCTSFPCQIKPNRNWDFLKWKNRPLSQSPLRVTLRSCKCTSAPIDSSSSSVIQETASSPAGAGDDVVDMLVMKDSANTLDMRVGVIVKAWRHEEADSLYVEEVDIAGPVSGGGAGLLVAAGRLVGGGDCHGPLMSHWMLESWDSSWLSKQSDES</sequence>
<proteinExistence type="predicted"/>